<sequence length="120" mass="13579">MKLITILSIISLSITGILTACPPQDIDKILKGIESIELKDQLDKKEAAILMSAYCRAYLGPEHSITNITKNGKFWTAEVDHKLNYESKLLVNSFTGEVFLNNRFIIKPPWSEIIEKLKSE</sequence>
<gene>
    <name evidence="2" type="ORF">ACFSW8_13310</name>
</gene>
<evidence type="ECO:0008006" key="4">
    <source>
        <dbReference type="Google" id="ProtNLM"/>
    </source>
</evidence>
<feature type="chain" id="PRO_5046676253" description="Lipoprotein" evidence="1">
    <location>
        <begin position="21"/>
        <end position="120"/>
    </location>
</feature>
<protein>
    <recommendedName>
        <fullName evidence="4">Lipoprotein</fullName>
    </recommendedName>
</protein>
<evidence type="ECO:0000313" key="2">
    <source>
        <dbReference type="EMBL" id="MFD2159880.1"/>
    </source>
</evidence>
<dbReference type="EMBL" id="JBHUJB010000055">
    <property type="protein sequence ID" value="MFD2159880.1"/>
    <property type="molecule type" value="Genomic_DNA"/>
</dbReference>
<feature type="signal peptide" evidence="1">
    <location>
        <begin position="1"/>
        <end position="20"/>
    </location>
</feature>
<keyword evidence="3" id="KW-1185">Reference proteome</keyword>
<organism evidence="2 3">
    <name type="scientific">Rubritalea tangerina</name>
    <dbReference type="NCBI Taxonomy" id="430798"/>
    <lineage>
        <taxon>Bacteria</taxon>
        <taxon>Pseudomonadati</taxon>
        <taxon>Verrucomicrobiota</taxon>
        <taxon>Verrucomicrobiia</taxon>
        <taxon>Verrucomicrobiales</taxon>
        <taxon>Rubritaleaceae</taxon>
        <taxon>Rubritalea</taxon>
    </lineage>
</organism>
<comment type="caution">
    <text evidence="2">The sequence shown here is derived from an EMBL/GenBank/DDBJ whole genome shotgun (WGS) entry which is preliminary data.</text>
</comment>
<accession>A0ABW4ZDW6</accession>
<name>A0ABW4ZDW6_9BACT</name>
<keyword evidence="1" id="KW-0732">Signal</keyword>
<reference evidence="3" key="1">
    <citation type="journal article" date="2019" name="Int. J. Syst. Evol. Microbiol.">
        <title>The Global Catalogue of Microorganisms (GCM) 10K type strain sequencing project: providing services to taxonomists for standard genome sequencing and annotation.</title>
        <authorList>
            <consortium name="The Broad Institute Genomics Platform"/>
            <consortium name="The Broad Institute Genome Sequencing Center for Infectious Disease"/>
            <person name="Wu L."/>
            <person name="Ma J."/>
        </authorList>
    </citation>
    <scope>NUCLEOTIDE SEQUENCE [LARGE SCALE GENOMIC DNA]</scope>
    <source>
        <strain evidence="3">CCUG 57942</strain>
    </source>
</reference>
<dbReference type="PROSITE" id="PS51257">
    <property type="entry name" value="PROKAR_LIPOPROTEIN"/>
    <property type="match status" value="1"/>
</dbReference>
<evidence type="ECO:0000313" key="3">
    <source>
        <dbReference type="Proteomes" id="UP001597389"/>
    </source>
</evidence>
<dbReference type="RefSeq" id="WP_377178469.1">
    <property type="nucleotide sequence ID" value="NZ_JBHUJB010000055.1"/>
</dbReference>
<dbReference type="Proteomes" id="UP001597389">
    <property type="component" value="Unassembled WGS sequence"/>
</dbReference>
<evidence type="ECO:0000256" key="1">
    <source>
        <dbReference type="SAM" id="SignalP"/>
    </source>
</evidence>
<proteinExistence type="predicted"/>